<dbReference type="EMBL" id="CAJNOC010014093">
    <property type="protein sequence ID" value="CAF1160251.1"/>
    <property type="molecule type" value="Genomic_DNA"/>
</dbReference>
<comment type="caution">
    <text evidence="1">The sequence shown here is derived from an EMBL/GenBank/DDBJ whole genome shotgun (WGS) entry which is preliminary data.</text>
</comment>
<organism evidence="1 2">
    <name type="scientific">Brachionus calyciflorus</name>
    <dbReference type="NCBI Taxonomy" id="104777"/>
    <lineage>
        <taxon>Eukaryota</taxon>
        <taxon>Metazoa</taxon>
        <taxon>Spiralia</taxon>
        <taxon>Gnathifera</taxon>
        <taxon>Rotifera</taxon>
        <taxon>Eurotatoria</taxon>
        <taxon>Monogononta</taxon>
        <taxon>Pseudotrocha</taxon>
        <taxon>Ploima</taxon>
        <taxon>Brachionidae</taxon>
        <taxon>Brachionus</taxon>
    </lineage>
</organism>
<keyword evidence="2" id="KW-1185">Reference proteome</keyword>
<dbReference type="GO" id="GO:0006351">
    <property type="term" value="P:DNA-templated transcription"/>
    <property type="evidence" value="ECO:0007669"/>
    <property type="project" value="InterPro"/>
</dbReference>
<name>A0A814TFV4_9BILA</name>
<dbReference type="GO" id="GO:0003677">
    <property type="term" value="F:DNA binding"/>
    <property type="evidence" value="ECO:0007669"/>
    <property type="project" value="InterPro"/>
</dbReference>
<dbReference type="Proteomes" id="UP000663879">
    <property type="component" value="Unassembled WGS sequence"/>
</dbReference>
<reference evidence="1" key="1">
    <citation type="submission" date="2021-02" db="EMBL/GenBank/DDBJ databases">
        <authorList>
            <person name="Nowell W R."/>
        </authorList>
    </citation>
    <scope>NUCLEOTIDE SEQUENCE</scope>
    <source>
        <strain evidence="1">Ploen Becks lab</strain>
    </source>
</reference>
<proteinExistence type="predicted"/>
<evidence type="ECO:0000313" key="1">
    <source>
        <dbReference type="EMBL" id="CAF1160251.1"/>
    </source>
</evidence>
<accession>A0A814TFV4</accession>
<dbReference type="OrthoDB" id="10248617at2759"/>
<evidence type="ECO:0000313" key="2">
    <source>
        <dbReference type="Proteomes" id="UP000663879"/>
    </source>
</evidence>
<protein>
    <submittedName>
        <fullName evidence="1">Uncharacterized protein</fullName>
    </submittedName>
</protein>
<sequence>MEGCVKFMLRQLQEENILTKNYCLNYIGGRFRVKLNLPKWYTDVERAQHLLKYSLLTQLDNGQ</sequence>
<dbReference type="InterPro" id="IPR037034">
    <property type="entry name" value="RNA_pol_Rpb2_2_sf"/>
</dbReference>
<dbReference type="GO" id="GO:0003899">
    <property type="term" value="F:DNA-directed RNA polymerase activity"/>
    <property type="evidence" value="ECO:0007669"/>
    <property type="project" value="InterPro"/>
</dbReference>
<feature type="non-terminal residue" evidence="1">
    <location>
        <position position="63"/>
    </location>
</feature>
<dbReference type="AlphaFoldDB" id="A0A814TFV4"/>
<gene>
    <name evidence="1" type="ORF">OXX778_LOCUS23576</name>
</gene>
<dbReference type="Gene3D" id="3.90.1110.10">
    <property type="entry name" value="RNA polymerase Rpb2, domain 2"/>
    <property type="match status" value="1"/>
</dbReference>